<dbReference type="Proteomes" id="UP000304214">
    <property type="component" value="Segment"/>
</dbReference>
<keyword evidence="2" id="KW-0812">Transmembrane</keyword>
<keyword evidence="2" id="KW-0472">Membrane</keyword>
<organism evidence="3 4">
    <name type="scientific">Rheinheimera phage vB_RspM_Barba1A</name>
    <dbReference type="NCBI Taxonomy" id="2565659"/>
    <lineage>
        <taxon>Viruses</taxon>
        <taxon>Duplodnaviria</taxon>
        <taxon>Heunggongvirae</taxon>
        <taxon>Uroviricota</taxon>
        <taxon>Caudoviricetes</taxon>
        <taxon>Barbavirus</taxon>
        <taxon>Barbavirus barba18A</taxon>
    </lineage>
</organism>
<reference evidence="3 4" key="1">
    <citation type="submission" date="2019-03" db="EMBL/GenBank/DDBJ databases">
        <title>Genomic and seasonal variations among aquatic phages infecting the Baltic Sea Gammaproteobacteria Rheinheimera sp. bal341.</title>
        <authorList>
            <person name="Nilsson E."/>
            <person name="Li K."/>
            <person name="Fridlund J."/>
            <person name="Sulcius S."/>
            <person name="Bunse C."/>
            <person name="Karlsson C.M.G."/>
            <person name="Lindh M."/>
            <person name="Lundin D."/>
            <person name="Pinhassi J."/>
            <person name="Holmfeldt K."/>
        </authorList>
    </citation>
    <scope>NUCLEOTIDE SEQUENCE [LARGE SCALE GENOMIC DNA]</scope>
</reference>
<gene>
    <name evidence="3" type="ORF">Barba1A_gp060</name>
</gene>
<evidence type="ECO:0000313" key="4">
    <source>
        <dbReference type="Proteomes" id="UP000304214"/>
    </source>
</evidence>
<name>A0A4P8MV69_9CAUD</name>
<evidence type="ECO:0000313" key="3">
    <source>
        <dbReference type="EMBL" id="QCQ57911.1"/>
    </source>
</evidence>
<evidence type="ECO:0000256" key="2">
    <source>
        <dbReference type="SAM" id="Phobius"/>
    </source>
</evidence>
<keyword evidence="2" id="KW-1133">Transmembrane helix</keyword>
<feature type="transmembrane region" description="Helical" evidence="2">
    <location>
        <begin position="34"/>
        <end position="52"/>
    </location>
</feature>
<dbReference type="EMBL" id="MK719701">
    <property type="protein sequence ID" value="QCQ57911.1"/>
    <property type="molecule type" value="Genomic_DNA"/>
</dbReference>
<proteinExistence type="predicted"/>
<accession>A0A4P8MV69</accession>
<feature type="region of interest" description="Disordered" evidence="1">
    <location>
        <begin position="1"/>
        <end position="28"/>
    </location>
</feature>
<protein>
    <submittedName>
        <fullName evidence="3">Uncharacterized protein</fullName>
    </submittedName>
</protein>
<evidence type="ECO:0000256" key="1">
    <source>
        <dbReference type="SAM" id="MobiDB-lite"/>
    </source>
</evidence>
<sequence>MMKNNYNGRDGNGYQPLPKPPPPREQRRESFLSYVKNELIIAFGIMLFLLLYSTTVNSSELCNGWANQAEKIMTVRQEHMSLAEISTRLEQSKDIPAAAKPVFTNLIAQAYQVPIYNKIQDKLDVIKKFSDSVLIDCLNKTAEKV</sequence>